<protein>
    <submittedName>
        <fullName evidence="2">Divalent-cation tolerance protein CutA</fullName>
    </submittedName>
</protein>
<accession>A0A3D8IL85</accession>
<sequence length="114" mass="13700">MNNIFYKLRNKRNDMLIILTTTPNKKEAKNIARILFEYKLVACIQITKISSMYLWESKLCDEKEFLLYIKTQQKHAETIKNIIIQYHSYDIPEIIEIAPNNVNKKYLEWIRTTT</sequence>
<comment type="caution">
    <text evidence="2">The sequence shown here is derived from an EMBL/GenBank/DDBJ whole genome shotgun (WGS) entry which is preliminary data.</text>
</comment>
<name>A0A3D8IL85_9HELI</name>
<dbReference type="InterPro" id="IPR015867">
    <property type="entry name" value="N-reg_PII/ATP_PRibTrfase_C"/>
</dbReference>
<organism evidence="2 3">
    <name type="scientific">Helicobacter didelphidarum</name>
    <dbReference type="NCBI Taxonomy" id="2040648"/>
    <lineage>
        <taxon>Bacteria</taxon>
        <taxon>Pseudomonadati</taxon>
        <taxon>Campylobacterota</taxon>
        <taxon>Epsilonproteobacteria</taxon>
        <taxon>Campylobacterales</taxon>
        <taxon>Helicobacteraceae</taxon>
        <taxon>Helicobacter</taxon>
    </lineage>
</organism>
<dbReference type="GO" id="GO:0005507">
    <property type="term" value="F:copper ion binding"/>
    <property type="evidence" value="ECO:0007669"/>
    <property type="project" value="TreeGrafter"/>
</dbReference>
<dbReference type="Pfam" id="PF03091">
    <property type="entry name" value="CutA1"/>
    <property type="match status" value="1"/>
</dbReference>
<evidence type="ECO:0000256" key="1">
    <source>
        <dbReference type="ARBA" id="ARBA00010169"/>
    </source>
</evidence>
<keyword evidence="3" id="KW-1185">Reference proteome</keyword>
<dbReference type="InterPro" id="IPR004323">
    <property type="entry name" value="Ion_tolerance_CutA"/>
</dbReference>
<dbReference type="OrthoDB" id="37622at2"/>
<evidence type="ECO:0000313" key="3">
    <source>
        <dbReference type="Proteomes" id="UP000256379"/>
    </source>
</evidence>
<dbReference type="InterPro" id="IPR011322">
    <property type="entry name" value="N-reg_PII-like_a/b"/>
</dbReference>
<comment type="similarity">
    <text evidence="1">Belongs to the CutA family.</text>
</comment>
<proteinExistence type="inferred from homology"/>
<dbReference type="PANTHER" id="PTHR23419">
    <property type="entry name" value="DIVALENT CATION TOLERANCE CUTA-RELATED"/>
    <property type="match status" value="1"/>
</dbReference>
<gene>
    <name evidence="2" type="ORF">CQA53_04885</name>
</gene>
<reference evidence="2 3" key="1">
    <citation type="submission" date="2018-04" db="EMBL/GenBank/DDBJ databases">
        <title>Novel Campyloabacter and Helicobacter Species and Strains.</title>
        <authorList>
            <person name="Mannion A.J."/>
            <person name="Shen Z."/>
            <person name="Fox J.G."/>
        </authorList>
    </citation>
    <scope>NUCLEOTIDE SEQUENCE [LARGE SCALE GENOMIC DNA]</scope>
    <source>
        <strain evidence="2 3">MIT 17-337</strain>
    </source>
</reference>
<dbReference type="PANTHER" id="PTHR23419:SF8">
    <property type="entry name" value="FI09726P"/>
    <property type="match status" value="1"/>
</dbReference>
<evidence type="ECO:0000313" key="2">
    <source>
        <dbReference type="EMBL" id="RDU65959.1"/>
    </source>
</evidence>
<dbReference type="GO" id="GO:0010038">
    <property type="term" value="P:response to metal ion"/>
    <property type="evidence" value="ECO:0007669"/>
    <property type="project" value="InterPro"/>
</dbReference>
<dbReference type="AlphaFoldDB" id="A0A3D8IL85"/>
<dbReference type="SUPFAM" id="SSF54913">
    <property type="entry name" value="GlnB-like"/>
    <property type="match status" value="1"/>
</dbReference>
<dbReference type="Gene3D" id="3.30.70.120">
    <property type="match status" value="1"/>
</dbReference>
<dbReference type="EMBL" id="NXLQ01000008">
    <property type="protein sequence ID" value="RDU65959.1"/>
    <property type="molecule type" value="Genomic_DNA"/>
</dbReference>
<dbReference type="Proteomes" id="UP000256379">
    <property type="component" value="Unassembled WGS sequence"/>
</dbReference>